<evidence type="ECO:0000313" key="2">
    <source>
        <dbReference type="EMBL" id="KAK5636038.1"/>
    </source>
</evidence>
<sequence>MAPTPSTSFGSDRGCDQKRSLHDTPALLSPEQTDCSDTDNNKSPKSTADRVDNDTTERAFEVVWSSFCALPTDSYPTFHFRNSCSFDLLRDRFEDREGLSQYVDDKVRFDWNADTGDLVLRLMPTFVHDNFQDSVKSVLEAELHRVAEQYPELEPTCRKIIPGGHSSVTQRTHRFNKSPDGQFAFKGAKTSPFIFEVAYSEEEKGLLNKIHEYFLEVPGCTVLSFDLNYAVPSARRVEGYTHAASVSLATSMPDPDPDDPGFVAVEALVEAEMFRHAGQAIQGNLEIPFKLFVPLEQREELPESANNASVCIRFADLARFLSDAEEQQRIRDATPEPTRPVRGIRWRKRDGNVITTLVPEPRRPRTRSTSTRSESIRSASTRSRGPSRRPQRLRLASNHQVGE</sequence>
<protein>
    <submittedName>
        <fullName evidence="2">Uncharacterized protein</fullName>
    </submittedName>
</protein>
<feature type="compositionally biased region" description="Low complexity" evidence="1">
    <location>
        <begin position="367"/>
        <end position="384"/>
    </location>
</feature>
<evidence type="ECO:0000256" key="1">
    <source>
        <dbReference type="SAM" id="MobiDB-lite"/>
    </source>
</evidence>
<comment type="caution">
    <text evidence="2">The sequence shown here is derived from an EMBL/GenBank/DDBJ whole genome shotgun (WGS) entry which is preliminary data.</text>
</comment>
<proteinExistence type="predicted"/>
<name>A0AAN7ZE93_9PEZI</name>
<feature type="compositionally biased region" description="Basic and acidic residues" evidence="1">
    <location>
        <begin position="39"/>
        <end position="53"/>
    </location>
</feature>
<dbReference type="AlphaFoldDB" id="A0AAN7ZE93"/>
<accession>A0AAN7ZE93</accession>
<gene>
    <name evidence="2" type="ORF">RRF57_011750</name>
</gene>
<feature type="region of interest" description="Disordered" evidence="1">
    <location>
        <begin position="1"/>
        <end position="53"/>
    </location>
</feature>
<keyword evidence="3" id="KW-1185">Reference proteome</keyword>
<feature type="compositionally biased region" description="Basic and acidic residues" evidence="1">
    <location>
        <begin position="13"/>
        <end position="22"/>
    </location>
</feature>
<dbReference type="Proteomes" id="UP001305414">
    <property type="component" value="Unassembled WGS sequence"/>
</dbReference>
<feature type="region of interest" description="Disordered" evidence="1">
    <location>
        <begin position="359"/>
        <end position="403"/>
    </location>
</feature>
<reference evidence="2 3" key="1">
    <citation type="submission" date="2023-10" db="EMBL/GenBank/DDBJ databases">
        <title>Draft genome sequence of Xylaria bambusicola isolate GMP-LS, the root and basal stem rot pathogen of sugarcane in Indonesia.</title>
        <authorList>
            <person name="Selvaraj P."/>
            <person name="Muralishankar V."/>
            <person name="Muruganantham S."/>
            <person name="Sp S."/>
            <person name="Haryani S."/>
            <person name="Lau K.J.X."/>
            <person name="Naqvi N.I."/>
        </authorList>
    </citation>
    <scope>NUCLEOTIDE SEQUENCE [LARGE SCALE GENOMIC DNA]</scope>
    <source>
        <strain evidence="2">GMP-LS</strain>
    </source>
</reference>
<organism evidence="2 3">
    <name type="scientific">Xylaria bambusicola</name>
    <dbReference type="NCBI Taxonomy" id="326684"/>
    <lineage>
        <taxon>Eukaryota</taxon>
        <taxon>Fungi</taxon>
        <taxon>Dikarya</taxon>
        <taxon>Ascomycota</taxon>
        <taxon>Pezizomycotina</taxon>
        <taxon>Sordariomycetes</taxon>
        <taxon>Xylariomycetidae</taxon>
        <taxon>Xylariales</taxon>
        <taxon>Xylariaceae</taxon>
        <taxon>Xylaria</taxon>
    </lineage>
</organism>
<dbReference type="EMBL" id="JAWHQM010000061">
    <property type="protein sequence ID" value="KAK5636038.1"/>
    <property type="molecule type" value="Genomic_DNA"/>
</dbReference>
<evidence type="ECO:0000313" key="3">
    <source>
        <dbReference type="Proteomes" id="UP001305414"/>
    </source>
</evidence>
<feature type="compositionally biased region" description="Polar residues" evidence="1">
    <location>
        <begin position="1"/>
        <end position="10"/>
    </location>
</feature>